<dbReference type="Proteomes" id="UP000075636">
    <property type="component" value="Unassembled WGS sequence"/>
</dbReference>
<feature type="region of interest" description="Disordered" evidence="6">
    <location>
        <begin position="1"/>
        <end position="32"/>
    </location>
</feature>
<keyword evidence="3 7" id="KW-0812">Transmembrane</keyword>
<evidence type="ECO:0000256" key="5">
    <source>
        <dbReference type="ARBA" id="ARBA00023136"/>
    </source>
</evidence>
<comment type="similarity">
    <text evidence="2">Belongs to the TrbI/VirB10 family.</text>
</comment>
<evidence type="ECO:0000256" key="4">
    <source>
        <dbReference type="ARBA" id="ARBA00022989"/>
    </source>
</evidence>
<evidence type="ECO:0000256" key="1">
    <source>
        <dbReference type="ARBA" id="ARBA00004167"/>
    </source>
</evidence>
<gene>
    <name evidence="8" type="ORF">AD945_02575</name>
</gene>
<dbReference type="EMBL" id="LHZR01000084">
    <property type="protein sequence ID" value="KXV50183.1"/>
    <property type="molecule type" value="Genomic_DNA"/>
</dbReference>
<evidence type="ECO:0000313" key="9">
    <source>
        <dbReference type="Proteomes" id="UP000075636"/>
    </source>
</evidence>
<dbReference type="Gene3D" id="2.40.128.260">
    <property type="entry name" value="Type IV secretion system, VirB10/TraB/TrbI"/>
    <property type="match status" value="1"/>
</dbReference>
<dbReference type="InterPro" id="IPR042217">
    <property type="entry name" value="T4SS_VirB10/TrbI"/>
</dbReference>
<evidence type="ECO:0000256" key="3">
    <source>
        <dbReference type="ARBA" id="ARBA00022692"/>
    </source>
</evidence>
<name>A0A149TMB7_9PROT</name>
<organism evidence="8 9">
    <name type="scientific">Gluconobacter albidus</name>
    <dbReference type="NCBI Taxonomy" id="318683"/>
    <lineage>
        <taxon>Bacteria</taxon>
        <taxon>Pseudomonadati</taxon>
        <taxon>Pseudomonadota</taxon>
        <taxon>Alphaproteobacteria</taxon>
        <taxon>Acetobacterales</taxon>
        <taxon>Acetobacteraceae</taxon>
        <taxon>Gluconobacter</taxon>
    </lineage>
</organism>
<sequence>MSGAEERPDEDGGATGNGSATGAGPSPDLRLRAQRPPVVKLSRPVIWTLGAVGMLAIGLVLGYALQSNTPKGPVQAAQDTDARASADGLSALPSDYTNIPNLGQPLPGDLGRPILDAQRQGRAGPVPGMGDRRGDQEIEAARTSRLFAQIEVREGQGTQAVAVPAQTVSGAQAPSAGTDQQPGNRAFLAGQPDRATVSPDRIMSPASPYILQAGTVIAGALNTKISSDLPGQIVGHVTQNVYDSPTGRYLLIPQGSTLFGAYNSSVSFGQQRTQIIWTRLIYPNGESLVLEKLPGGDAIGQSGLSDEVNNHWGQLFKAALVTTLLSVGSEAGTSWNENNLMQAIRSGASNGFSMVGNRLIDRSLNVQPTLTDRPGLPFTLILNRDLALTPWKEKEPRP</sequence>
<comment type="subcellular location">
    <subcellularLocation>
        <location evidence="1">Membrane</location>
        <topology evidence="1">Single-pass membrane protein</topology>
    </subcellularLocation>
</comment>
<dbReference type="AlphaFoldDB" id="A0A149TMB7"/>
<keyword evidence="5 7" id="KW-0472">Membrane</keyword>
<evidence type="ECO:0000313" key="8">
    <source>
        <dbReference type="EMBL" id="KXV50183.1"/>
    </source>
</evidence>
<dbReference type="RefSeq" id="WP_062106233.1">
    <property type="nucleotide sequence ID" value="NZ_LHZR01000084.1"/>
</dbReference>
<reference evidence="8 9" key="1">
    <citation type="submission" date="2015-06" db="EMBL/GenBank/DDBJ databases">
        <title>Improved classification and identification of acetic acid bacteria using matrix-assisted laser desorption/ionization time-of-flight mass spectrometry; Gluconobacter nephelii and Gluconobacter uchimurae are later heterotypic synonyms of Gluconobacter japonicus and Gluconobacter oxydans, respectively.</title>
        <authorList>
            <person name="Li L."/>
            <person name="Cleenwerck I."/>
            <person name="De Vuyst L."/>
            <person name="Vandamme P."/>
        </authorList>
    </citation>
    <scope>NUCLEOTIDE SEQUENCE [LARGE SCALE GENOMIC DNA]</scope>
    <source>
        <strain evidence="8 9">LMG 1768</strain>
    </source>
</reference>
<evidence type="ECO:0000256" key="2">
    <source>
        <dbReference type="ARBA" id="ARBA00010265"/>
    </source>
</evidence>
<keyword evidence="4 7" id="KW-1133">Transmembrane helix</keyword>
<dbReference type="GO" id="GO:0016020">
    <property type="term" value="C:membrane"/>
    <property type="evidence" value="ECO:0007669"/>
    <property type="project" value="UniProtKB-SubCell"/>
</dbReference>
<evidence type="ECO:0000256" key="7">
    <source>
        <dbReference type="SAM" id="Phobius"/>
    </source>
</evidence>
<feature type="transmembrane region" description="Helical" evidence="7">
    <location>
        <begin position="45"/>
        <end position="65"/>
    </location>
</feature>
<comment type="caution">
    <text evidence="8">The sequence shown here is derived from an EMBL/GenBank/DDBJ whole genome shotgun (WGS) entry which is preliminary data.</text>
</comment>
<protein>
    <submittedName>
        <fullName evidence="8">Conjugal transfer protein TrbI</fullName>
    </submittedName>
</protein>
<dbReference type="PATRIC" id="fig|318683.6.peg.2788"/>
<dbReference type="CDD" id="cd16429">
    <property type="entry name" value="VirB10"/>
    <property type="match status" value="1"/>
</dbReference>
<dbReference type="OrthoDB" id="9807354at2"/>
<dbReference type="Pfam" id="PF03743">
    <property type="entry name" value="TrbI"/>
    <property type="match status" value="1"/>
</dbReference>
<dbReference type="InterPro" id="IPR005498">
    <property type="entry name" value="T4SS_VirB10/TraB/TrbI"/>
</dbReference>
<evidence type="ECO:0000256" key="6">
    <source>
        <dbReference type="SAM" id="MobiDB-lite"/>
    </source>
</evidence>
<accession>A0A149TMB7</accession>
<proteinExistence type="inferred from homology"/>